<evidence type="ECO:0000313" key="1">
    <source>
        <dbReference type="EMBL" id="OWM82832.1"/>
    </source>
</evidence>
<protein>
    <submittedName>
        <fullName evidence="1">Uncharacterized protein</fullName>
    </submittedName>
</protein>
<dbReference type="Proteomes" id="UP000197138">
    <property type="component" value="Unassembled WGS sequence"/>
</dbReference>
<proteinExistence type="predicted"/>
<gene>
    <name evidence="1" type="ORF">CDL15_Pgr029193</name>
</gene>
<evidence type="ECO:0000313" key="2">
    <source>
        <dbReference type="Proteomes" id="UP000197138"/>
    </source>
</evidence>
<sequence>MERLICQLEQYATELLAVLHGMQVIQLMQLSDDRTSSLKAEVKRLLDLCLEARNNGEDGTNRSGCKVKGVVLVIGSRTRTG</sequence>
<dbReference type="EMBL" id="MTKT01001946">
    <property type="protein sequence ID" value="OWM82832.1"/>
    <property type="molecule type" value="Genomic_DNA"/>
</dbReference>
<dbReference type="AlphaFoldDB" id="A0A218XES1"/>
<comment type="caution">
    <text evidence="1">The sequence shown here is derived from an EMBL/GenBank/DDBJ whole genome shotgun (WGS) entry which is preliminary data.</text>
</comment>
<name>A0A218XES1_PUNGR</name>
<reference evidence="2" key="1">
    <citation type="journal article" date="2017" name="Plant J.">
        <title>The pomegranate (Punica granatum L.) genome and the genomics of punicalagin biosynthesis.</title>
        <authorList>
            <person name="Qin G."/>
            <person name="Xu C."/>
            <person name="Ming R."/>
            <person name="Tang H."/>
            <person name="Guyot R."/>
            <person name="Kramer E.M."/>
            <person name="Hu Y."/>
            <person name="Yi X."/>
            <person name="Qi Y."/>
            <person name="Xu X."/>
            <person name="Gao Z."/>
            <person name="Pan H."/>
            <person name="Jian J."/>
            <person name="Tian Y."/>
            <person name="Yue Z."/>
            <person name="Xu Y."/>
        </authorList>
    </citation>
    <scope>NUCLEOTIDE SEQUENCE [LARGE SCALE GENOMIC DNA]</scope>
    <source>
        <strain evidence="2">cv. Dabenzi</strain>
    </source>
</reference>
<accession>A0A218XES1</accession>
<organism evidence="1 2">
    <name type="scientific">Punica granatum</name>
    <name type="common">Pomegranate</name>
    <dbReference type="NCBI Taxonomy" id="22663"/>
    <lineage>
        <taxon>Eukaryota</taxon>
        <taxon>Viridiplantae</taxon>
        <taxon>Streptophyta</taxon>
        <taxon>Embryophyta</taxon>
        <taxon>Tracheophyta</taxon>
        <taxon>Spermatophyta</taxon>
        <taxon>Magnoliopsida</taxon>
        <taxon>eudicotyledons</taxon>
        <taxon>Gunneridae</taxon>
        <taxon>Pentapetalae</taxon>
        <taxon>rosids</taxon>
        <taxon>malvids</taxon>
        <taxon>Myrtales</taxon>
        <taxon>Lythraceae</taxon>
        <taxon>Punica</taxon>
    </lineage>
</organism>